<dbReference type="EMBL" id="JABSTU010005450">
    <property type="protein sequence ID" value="KAH7942698.1"/>
    <property type="molecule type" value="Genomic_DNA"/>
</dbReference>
<keyword evidence="1" id="KW-1133">Transmembrane helix</keyword>
<organism evidence="2 3">
    <name type="scientific">Rhipicephalus microplus</name>
    <name type="common">Cattle tick</name>
    <name type="synonym">Boophilus microplus</name>
    <dbReference type="NCBI Taxonomy" id="6941"/>
    <lineage>
        <taxon>Eukaryota</taxon>
        <taxon>Metazoa</taxon>
        <taxon>Ecdysozoa</taxon>
        <taxon>Arthropoda</taxon>
        <taxon>Chelicerata</taxon>
        <taxon>Arachnida</taxon>
        <taxon>Acari</taxon>
        <taxon>Parasitiformes</taxon>
        <taxon>Ixodida</taxon>
        <taxon>Ixodoidea</taxon>
        <taxon>Ixodidae</taxon>
        <taxon>Rhipicephalinae</taxon>
        <taxon>Rhipicephalus</taxon>
        <taxon>Boophilus</taxon>
    </lineage>
</organism>
<evidence type="ECO:0000313" key="2">
    <source>
        <dbReference type="EMBL" id="KAH7942698.1"/>
    </source>
</evidence>
<reference evidence="2" key="2">
    <citation type="submission" date="2021-09" db="EMBL/GenBank/DDBJ databases">
        <authorList>
            <person name="Jia N."/>
            <person name="Wang J."/>
            <person name="Shi W."/>
            <person name="Du L."/>
            <person name="Sun Y."/>
            <person name="Zhan W."/>
            <person name="Jiang J."/>
            <person name="Wang Q."/>
            <person name="Zhang B."/>
            <person name="Ji P."/>
            <person name="Sakyi L.B."/>
            <person name="Cui X."/>
            <person name="Yuan T."/>
            <person name="Jiang B."/>
            <person name="Yang W."/>
            <person name="Lam T.T.-Y."/>
            <person name="Chang Q."/>
            <person name="Ding S."/>
            <person name="Wang X."/>
            <person name="Zhu J."/>
            <person name="Ruan X."/>
            <person name="Zhao L."/>
            <person name="Wei J."/>
            <person name="Que T."/>
            <person name="Du C."/>
            <person name="Cheng J."/>
            <person name="Dai P."/>
            <person name="Han X."/>
            <person name="Huang E."/>
            <person name="Gao Y."/>
            <person name="Liu J."/>
            <person name="Shao H."/>
            <person name="Ye R."/>
            <person name="Li L."/>
            <person name="Wei W."/>
            <person name="Wang X."/>
            <person name="Wang C."/>
            <person name="Huo Q."/>
            <person name="Li W."/>
            <person name="Guo W."/>
            <person name="Chen H."/>
            <person name="Chen S."/>
            <person name="Zhou L."/>
            <person name="Zhou L."/>
            <person name="Ni X."/>
            <person name="Tian J."/>
            <person name="Zhou Y."/>
            <person name="Sheng Y."/>
            <person name="Liu T."/>
            <person name="Pan Y."/>
            <person name="Xia L."/>
            <person name="Li J."/>
            <person name="Zhao F."/>
            <person name="Cao W."/>
        </authorList>
    </citation>
    <scope>NUCLEOTIDE SEQUENCE</scope>
    <source>
        <strain evidence="2">Rmic-2018</strain>
        <tissue evidence="2">Larvae</tissue>
    </source>
</reference>
<reference evidence="2" key="1">
    <citation type="journal article" date="2020" name="Cell">
        <title>Large-Scale Comparative Analyses of Tick Genomes Elucidate Their Genetic Diversity and Vector Capacities.</title>
        <authorList>
            <consortium name="Tick Genome and Microbiome Consortium (TIGMIC)"/>
            <person name="Jia N."/>
            <person name="Wang J."/>
            <person name="Shi W."/>
            <person name="Du L."/>
            <person name="Sun Y."/>
            <person name="Zhan W."/>
            <person name="Jiang J.F."/>
            <person name="Wang Q."/>
            <person name="Zhang B."/>
            <person name="Ji P."/>
            <person name="Bell-Sakyi L."/>
            <person name="Cui X.M."/>
            <person name="Yuan T.T."/>
            <person name="Jiang B.G."/>
            <person name="Yang W.F."/>
            <person name="Lam T.T."/>
            <person name="Chang Q.C."/>
            <person name="Ding S.J."/>
            <person name="Wang X.J."/>
            <person name="Zhu J.G."/>
            <person name="Ruan X.D."/>
            <person name="Zhao L."/>
            <person name="Wei J.T."/>
            <person name="Ye R.Z."/>
            <person name="Que T.C."/>
            <person name="Du C.H."/>
            <person name="Zhou Y.H."/>
            <person name="Cheng J.X."/>
            <person name="Dai P.F."/>
            <person name="Guo W.B."/>
            <person name="Han X.H."/>
            <person name="Huang E.J."/>
            <person name="Li L.F."/>
            <person name="Wei W."/>
            <person name="Gao Y.C."/>
            <person name="Liu J.Z."/>
            <person name="Shao H.Z."/>
            <person name="Wang X."/>
            <person name="Wang C.C."/>
            <person name="Yang T.C."/>
            <person name="Huo Q.B."/>
            <person name="Li W."/>
            <person name="Chen H.Y."/>
            <person name="Chen S.E."/>
            <person name="Zhou L.G."/>
            <person name="Ni X.B."/>
            <person name="Tian J.H."/>
            <person name="Sheng Y."/>
            <person name="Liu T."/>
            <person name="Pan Y.S."/>
            <person name="Xia L.Y."/>
            <person name="Li J."/>
            <person name="Zhao F."/>
            <person name="Cao W.C."/>
        </authorList>
    </citation>
    <scope>NUCLEOTIDE SEQUENCE</scope>
    <source>
        <strain evidence="2">Rmic-2018</strain>
    </source>
</reference>
<comment type="caution">
    <text evidence="2">The sequence shown here is derived from an EMBL/GenBank/DDBJ whole genome shotgun (WGS) entry which is preliminary data.</text>
</comment>
<evidence type="ECO:0000313" key="3">
    <source>
        <dbReference type="Proteomes" id="UP000821866"/>
    </source>
</evidence>
<keyword evidence="3" id="KW-1185">Reference proteome</keyword>
<sequence length="106" mass="11606">MPGVVTMESELETRVSMPVVFVNRHDLYLTLAMLGVAIVSCACVLAYSIRHIGMLKPNAEEVRGYTASRINSSDQLGGSHPSANHLNRSYTGMNTIKAPFLDIRRG</sequence>
<gene>
    <name evidence="2" type="ORF">HPB51_028618</name>
</gene>
<feature type="transmembrane region" description="Helical" evidence="1">
    <location>
        <begin position="27"/>
        <end position="47"/>
    </location>
</feature>
<accession>A0A9J6CWT4</accession>
<evidence type="ECO:0000256" key="1">
    <source>
        <dbReference type="SAM" id="Phobius"/>
    </source>
</evidence>
<proteinExistence type="predicted"/>
<protein>
    <submittedName>
        <fullName evidence="2">Uncharacterized protein</fullName>
    </submittedName>
</protein>
<dbReference type="Proteomes" id="UP000821866">
    <property type="component" value="Unassembled WGS sequence"/>
</dbReference>
<name>A0A9J6CWT4_RHIMP</name>
<dbReference type="AlphaFoldDB" id="A0A9J6CWT4"/>
<keyword evidence="1" id="KW-0812">Transmembrane</keyword>
<keyword evidence="1" id="KW-0472">Membrane</keyword>